<dbReference type="EMBL" id="VSRR010009582">
    <property type="protein sequence ID" value="MPC50562.1"/>
    <property type="molecule type" value="Genomic_DNA"/>
</dbReference>
<keyword evidence="3" id="KW-1185">Reference proteome</keyword>
<accession>A0A5B7FVH3</accession>
<evidence type="ECO:0000256" key="1">
    <source>
        <dbReference type="SAM" id="MobiDB-lite"/>
    </source>
</evidence>
<sequence>MTPLFLRPRCTKLSSSSHPYSVQPSNGGVNQDSQLVIPFTGKLWNFLPASVFPTSYDLSSFNREVSRHLSLHLDDSFDLLGNL</sequence>
<gene>
    <name evidence="2" type="ORF">E2C01_044391</name>
</gene>
<comment type="caution">
    <text evidence="2">The sequence shown here is derived from an EMBL/GenBank/DDBJ whole genome shotgun (WGS) entry which is preliminary data.</text>
</comment>
<protein>
    <submittedName>
        <fullName evidence="2">Uncharacterized protein</fullName>
    </submittedName>
</protein>
<dbReference type="Proteomes" id="UP000324222">
    <property type="component" value="Unassembled WGS sequence"/>
</dbReference>
<proteinExistence type="predicted"/>
<evidence type="ECO:0000313" key="2">
    <source>
        <dbReference type="EMBL" id="MPC50562.1"/>
    </source>
</evidence>
<organism evidence="2 3">
    <name type="scientific">Portunus trituberculatus</name>
    <name type="common">Swimming crab</name>
    <name type="synonym">Neptunus trituberculatus</name>
    <dbReference type="NCBI Taxonomy" id="210409"/>
    <lineage>
        <taxon>Eukaryota</taxon>
        <taxon>Metazoa</taxon>
        <taxon>Ecdysozoa</taxon>
        <taxon>Arthropoda</taxon>
        <taxon>Crustacea</taxon>
        <taxon>Multicrustacea</taxon>
        <taxon>Malacostraca</taxon>
        <taxon>Eumalacostraca</taxon>
        <taxon>Eucarida</taxon>
        <taxon>Decapoda</taxon>
        <taxon>Pleocyemata</taxon>
        <taxon>Brachyura</taxon>
        <taxon>Eubrachyura</taxon>
        <taxon>Portunoidea</taxon>
        <taxon>Portunidae</taxon>
        <taxon>Portuninae</taxon>
        <taxon>Portunus</taxon>
    </lineage>
</organism>
<reference evidence="2 3" key="1">
    <citation type="submission" date="2019-05" db="EMBL/GenBank/DDBJ databases">
        <title>Another draft genome of Portunus trituberculatus and its Hox gene families provides insights of decapod evolution.</title>
        <authorList>
            <person name="Jeong J.-H."/>
            <person name="Song I."/>
            <person name="Kim S."/>
            <person name="Choi T."/>
            <person name="Kim D."/>
            <person name="Ryu S."/>
            <person name="Kim W."/>
        </authorList>
    </citation>
    <scope>NUCLEOTIDE SEQUENCE [LARGE SCALE GENOMIC DNA]</scope>
    <source>
        <tissue evidence="2">Muscle</tissue>
    </source>
</reference>
<name>A0A5B7FVH3_PORTR</name>
<feature type="region of interest" description="Disordered" evidence="1">
    <location>
        <begin position="1"/>
        <end position="26"/>
    </location>
</feature>
<dbReference type="AlphaFoldDB" id="A0A5B7FVH3"/>
<evidence type="ECO:0000313" key="3">
    <source>
        <dbReference type="Proteomes" id="UP000324222"/>
    </source>
</evidence>
<feature type="compositionally biased region" description="Low complexity" evidence="1">
    <location>
        <begin position="14"/>
        <end position="25"/>
    </location>
</feature>